<keyword evidence="3" id="KW-0732">Signal</keyword>
<comment type="subcellular location">
    <subcellularLocation>
        <location evidence="1">Secreted</location>
    </subcellularLocation>
</comment>
<dbReference type="Bgee" id="108698107">
    <property type="expression patterns" value="Expressed in spleen and 15 other cell types or tissues"/>
</dbReference>
<organism evidence="6 7">
    <name type="scientific">Xenopus laevis</name>
    <name type="common">African clawed frog</name>
    <dbReference type="NCBI Taxonomy" id="8355"/>
    <lineage>
        <taxon>Eukaryota</taxon>
        <taxon>Metazoa</taxon>
        <taxon>Chordata</taxon>
        <taxon>Craniata</taxon>
        <taxon>Vertebrata</taxon>
        <taxon>Euteleostomi</taxon>
        <taxon>Amphibia</taxon>
        <taxon>Batrachia</taxon>
        <taxon>Anura</taxon>
        <taxon>Pipoidea</taxon>
        <taxon>Pipidae</taxon>
        <taxon>Xenopodinae</taxon>
        <taxon>Xenopus</taxon>
        <taxon>Xenopus</taxon>
    </lineage>
</organism>
<dbReference type="Pfam" id="PF00090">
    <property type="entry name" value="TSP_1"/>
    <property type="match status" value="5"/>
</dbReference>
<keyword evidence="5" id="KW-1015">Disulfide bond</keyword>
<protein>
    <submittedName>
        <fullName evidence="7">Properdin isoform X1</fullName>
    </submittedName>
</protein>
<name>A0A1L8F5L1_XENLA</name>
<dbReference type="PaxDb" id="8355-A0A1L8F5L1"/>
<reference evidence="7" key="1">
    <citation type="submission" date="2025-08" db="UniProtKB">
        <authorList>
            <consortium name="RefSeq"/>
        </authorList>
    </citation>
    <scope>IDENTIFICATION</scope>
    <source>
        <strain evidence="7">J_2021</strain>
        <tissue evidence="7">Erythrocytes</tissue>
    </source>
</reference>
<accession>A0A1L8F5L1</accession>
<dbReference type="KEGG" id="xla:108698107"/>
<dbReference type="Proteomes" id="UP000186698">
    <property type="component" value="Chromosome 8L"/>
</dbReference>
<dbReference type="Gene3D" id="2.20.100.10">
    <property type="entry name" value="Thrombospondin type-1 (TSP1) repeat"/>
    <property type="match status" value="6"/>
</dbReference>
<dbReference type="InterPro" id="IPR052065">
    <property type="entry name" value="Compl_asym_regulator"/>
</dbReference>
<dbReference type="OMA" id="CFLKNCP"/>
<evidence type="ECO:0000256" key="1">
    <source>
        <dbReference type="ARBA" id="ARBA00004613"/>
    </source>
</evidence>
<dbReference type="InterPro" id="IPR054019">
    <property type="entry name" value="CFP_TSR_C"/>
</dbReference>
<keyword evidence="2" id="KW-0964">Secreted</keyword>
<evidence type="ECO:0000256" key="2">
    <source>
        <dbReference type="ARBA" id="ARBA00022525"/>
    </source>
</evidence>
<evidence type="ECO:0000256" key="5">
    <source>
        <dbReference type="ARBA" id="ARBA00023157"/>
    </source>
</evidence>
<dbReference type="PROSITE" id="PS50092">
    <property type="entry name" value="TSP1"/>
    <property type="match status" value="6"/>
</dbReference>
<dbReference type="PANTHER" id="PTHR22906:SF43">
    <property type="entry name" value="PROPERDIN"/>
    <property type="match status" value="1"/>
</dbReference>
<dbReference type="RefSeq" id="XP_018084845.1">
    <property type="nucleotide sequence ID" value="XM_018229356.2"/>
</dbReference>
<evidence type="ECO:0000313" key="7">
    <source>
        <dbReference type="RefSeq" id="XP_018084845.1"/>
    </source>
</evidence>
<dbReference type="InterPro" id="IPR049536">
    <property type="entry name" value="CFP_TSR-0"/>
</dbReference>
<dbReference type="SMART" id="SM00209">
    <property type="entry name" value="TSP1"/>
    <property type="match status" value="6"/>
</dbReference>
<dbReference type="PRINTS" id="PR01705">
    <property type="entry name" value="TSP1REPEAT"/>
</dbReference>
<dbReference type="PANTHER" id="PTHR22906">
    <property type="entry name" value="PROPERDIN"/>
    <property type="match status" value="1"/>
</dbReference>
<evidence type="ECO:0000313" key="6">
    <source>
        <dbReference type="Proteomes" id="UP000186698"/>
    </source>
</evidence>
<dbReference type="Pfam" id="PF18487">
    <property type="entry name" value="TSR"/>
    <property type="match status" value="1"/>
</dbReference>
<keyword evidence="6" id="KW-1185">Reference proteome</keyword>
<dbReference type="AlphaFoldDB" id="A0A1L8F5L1"/>
<evidence type="ECO:0000256" key="3">
    <source>
        <dbReference type="ARBA" id="ARBA00022729"/>
    </source>
</evidence>
<evidence type="ECO:0000256" key="4">
    <source>
        <dbReference type="ARBA" id="ARBA00022737"/>
    </source>
</evidence>
<dbReference type="SUPFAM" id="SSF82895">
    <property type="entry name" value="TSP-1 type 1 repeat"/>
    <property type="match status" value="6"/>
</dbReference>
<dbReference type="STRING" id="8355.A0A1L8F5L1"/>
<dbReference type="GeneID" id="108698107"/>
<keyword evidence="4" id="KW-0677">Repeat</keyword>
<dbReference type="InterPro" id="IPR000884">
    <property type="entry name" value="TSP1_rpt"/>
</dbReference>
<dbReference type="OrthoDB" id="446173at2759"/>
<sequence>MAAPFSLLWLLAVGGYVSLLLSVSEGVVCYSDFDERSGGCTQYLGEGVSEGDCCLNIKYSFKRDPGAPCESCRAATWSVWSEWGPCSVSCLEGVESRSRFCTRQEGCKGERIQMRACSYQDCCPQSGRWGEWSLWSPCSVTCARGRRQRMRQCNNPAPLCGGSCAGSSADLDDCDTQQVCPTHGAWGSWGPWNDCSASCIKEDSRNVPVQSRLRICNKPTPSSDPPGRLCEGTSEERRDCNSLPTCPVPGSWGAWQLPSPCSVTCGIGLVTEERVCDNPAPRHGGRYCEGAARRDTMCKIGIPCPVNGVWSEWSEWSDCLLLDTRIKCDNKVGAQNRKRRCEGSAHGGDDCGSKYKENRYCYNFKRCRLNGSWSEWSEWGLCTPTCGQSERTRERLCQPVYPNYPNTTVTQTQKTVDVFPWGVPIGRCEELNGQLQRVPEKRECKNVPKC</sequence>
<proteinExistence type="predicted"/>
<gene>
    <name evidence="7" type="primary">LOC108698107</name>
</gene>
<dbReference type="FunFam" id="2.20.100.10:FF:000001">
    <property type="entry name" value="semaphorin-5A isoform X1"/>
    <property type="match status" value="2"/>
</dbReference>
<dbReference type="InterPro" id="IPR036383">
    <property type="entry name" value="TSP1_rpt_sf"/>
</dbReference>
<dbReference type="Pfam" id="PF22195">
    <property type="entry name" value="TSP1_CFP_C"/>
    <property type="match status" value="1"/>
</dbReference>